<dbReference type="AlphaFoldDB" id="A0A840WMP4"/>
<gene>
    <name evidence="3" type="ORF">FHS89_002360</name>
</gene>
<keyword evidence="1" id="KW-0812">Transmembrane</keyword>
<dbReference type="Pfam" id="PF00892">
    <property type="entry name" value="EamA"/>
    <property type="match status" value="2"/>
</dbReference>
<dbReference type="PANTHER" id="PTHR22911">
    <property type="entry name" value="ACYL-MALONYL CONDENSING ENZYME-RELATED"/>
    <property type="match status" value="1"/>
</dbReference>
<keyword evidence="1" id="KW-0472">Membrane</keyword>
<keyword evidence="1" id="KW-1133">Transmembrane helix</keyword>
<evidence type="ECO:0000256" key="1">
    <source>
        <dbReference type="SAM" id="Phobius"/>
    </source>
</evidence>
<feature type="domain" description="EamA" evidence="2">
    <location>
        <begin position="10"/>
        <end position="143"/>
    </location>
</feature>
<feature type="transmembrane region" description="Helical" evidence="1">
    <location>
        <begin position="43"/>
        <end position="62"/>
    </location>
</feature>
<dbReference type="InterPro" id="IPR000620">
    <property type="entry name" value="EamA_dom"/>
</dbReference>
<feature type="transmembrane region" description="Helical" evidence="1">
    <location>
        <begin position="213"/>
        <end position="233"/>
    </location>
</feature>
<organism evidence="3 4">
    <name type="scientific">Rubricella aquisinus</name>
    <dbReference type="NCBI Taxonomy" id="2028108"/>
    <lineage>
        <taxon>Bacteria</taxon>
        <taxon>Pseudomonadati</taxon>
        <taxon>Pseudomonadota</taxon>
        <taxon>Alphaproteobacteria</taxon>
        <taxon>Rhodobacterales</taxon>
        <taxon>Paracoccaceae</taxon>
        <taxon>Rubricella</taxon>
    </lineage>
</organism>
<evidence type="ECO:0000313" key="4">
    <source>
        <dbReference type="Proteomes" id="UP000553766"/>
    </source>
</evidence>
<dbReference type="Proteomes" id="UP000553766">
    <property type="component" value="Unassembled WGS sequence"/>
</dbReference>
<feature type="transmembrane region" description="Helical" evidence="1">
    <location>
        <begin position="240"/>
        <end position="260"/>
    </location>
</feature>
<dbReference type="SUPFAM" id="SSF103481">
    <property type="entry name" value="Multidrug resistance efflux transporter EmrE"/>
    <property type="match status" value="2"/>
</dbReference>
<dbReference type="Gene3D" id="1.10.3730.20">
    <property type="match status" value="1"/>
</dbReference>
<accession>A0A840WMP4</accession>
<comment type="caution">
    <text evidence="3">The sequence shown here is derived from an EMBL/GenBank/DDBJ whole genome shotgun (WGS) entry which is preliminary data.</text>
</comment>
<feature type="transmembrane region" description="Helical" evidence="1">
    <location>
        <begin position="182"/>
        <end position="201"/>
    </location>
</feature>
<feature type="transmembrane region" description="Helical" evidence="1">
    <location>
        <begin position="101"/>
        <end position="121"/>
    </location>
</feature>
<evidence type="ECO:0000259" key="2">
    <source>
        <dbReference type="Pfam" id="PF00892"/>
    </source>
</evidence>
<feature type="transmembrane region" description="Helical" evidence="1">
    <location>
        <begin position="152"/>
        <end position="170"/>
    </location>
</feature>
<feature type="transmembrane region" description="Helical" evidence="1">
    <location>
        <begin position="266"/>
        <end position="283"/>
    </location>
</feature>
<name>A0A840WMP4_9RHOB</name>
<sequence>MKATLAQNLRGAVLMIAAMGAFRGNDAAMKAVLQDLPFSQAVFLRGLCATLLLFVIAWRSGALAALPRGRDRRAVALCVTGEMGSTLTYLTAIALVPLSVAVAILQGVPLILTIAGALLFGETVGWRRWIAVFVGLAGVLMIIQPGADGFNVMSLLVVATVFCIALRDLAARSLTAAVPSQVMALITGAMVTLLALVLSIGSDWVMPTPGQSVIIVTAAVLVSLAYIFAVSAIRAGDVGFVAPFRYSGLLWAAALGILLFGERPGPWQLTGAAIVVATGLFILHRERVAAR</sequence>
<dbReference type="RefSeq" id="WP_184011849.1">
    <property type="nucleotide sequence ID" value="NZ_JACIJS010000007.1"/>
</dbReference>
<keyword evidence="4" id="KW-1185">Reference proteome</keyword>
<feature type="domain" description="EamA" evidence="2">
    <location>
        <begin position="155"/>
        <end position="282"/>
    </location>
</feature>
<dbReference type="PANTHER" id="PTHR22911:SF135">
    <property type="entry name" value="BLR4310 PROTEIN"/>
    <property type="match status" value="1"/>
</dbReference>
<dbReference type="EMBL" id="JACIJS010000007">
    <property type="protein sequence ID" value="MBB5516329.1"/>
    <property type="molecule type" value="Genomic_DNA"/>
</dbReference>
<feature type="transmembrane region" description="Helical" evidence="1">
    <location>
        <begin position="74"/>
        <end position="95"/>
    </location>
</feature>
<dbReference type="GO" id="GO:0016020">
    <property type="term" value="C:membrane"/>
    <property type="evidence" value="ECO:0007669"/>
    <property type="project" value="InterPro"/>
</dbReference>
<protein>
    <submittedName>
        <fullName evidence="3">S-adenosylmethionine uptake transporter</fullName>
    </submittedName>
</protein>
<reference evidence="3 4" key="1">
    <citation type="submission" date="2020-08" db="EMBL/GenBank/DDBJ databases">
        <title>Genomic Encyclopedia of Type Strains, Phase IV (KMG-IV): sequencing the most valuable type-strain genomes for metagenomic binning, comparative biology and taxonomic classification.</title>
        <authorList>
            <person name="Goeker M."/>
        </authorList>
    </citation>
    <scope>NUCLEOTIDE SEQUENCE [LARGE SCALE GENOMIC DNA]</scope>
    <source>
        <strain evidence="3 4">DSM 103377</strain>
    </source>
</reference>
<dbReference type="InterPro" id="IPR037185">
    <property type="entry name" value="EmrE-like"/>
</dbReference>
<evidence type="ECO:0000313" key="3">
    <source>
        <dbReference type="EMBL" id="MBB5516329.1"/>
    </source>
</evidence>
<proteinExistence type="predicted"/>
<feature type="transmembrane region" description="Helical" evidence="1">
    <location>
        <begin position="128"/>
        <end position="146"/>
    </location>
</feature>